<feature type="non-terminal residue" evidence="1">
    <location>
        <position position="1"/>
    </location>
</feature>
<dbReference type="AlphaFoldDB" id="A0A067Q858"/>
<dbReference type="Proteomes" id="UP000027265">
    <property type="component" value="Unassembled WGS sequence"/>
</dbReference>
<feature type="non-terminal residue" evidence="1">
    <location>
        <position position="316"/>
    </location>
</feature>
<evidence type="ECO:0000313" key="1">
    <source>
        <dbReference type="EMBL" id="KDQ58776.1"/>
    </source>
</evidence>
<evidence type="ECO:0008006" key="3">
    <source>
        <dbReference type="Google" id="ProtNLM"/>
    </source>
</evidence>
<dbReference type="SUPFAM" id="SSF52047">
    <property type="entry name" value="RNI-like"/>
    <property type="match status" value="1"/>
</dbReference>
<gene>
    <name evidence="1" type="ORF">JAAARDRAFT_95604</name>
</gene>
<protein>
    <recommendedName>
        <fullName evidence="3">F-box domain-containing protein</fullName>
    </recommendedName>
</protein>
<sequence length="316" mass="35545">LPAELWLQILHWAGAIARSNLASGPEPLDINVAEARQTLQTRLNVILVCQLWRKIGTEMLYHEVWVRHGASMLVQALEGGKGVGEGNGKFVRCIHLSTSPADLIDPSTSTILADRIIECCPNVQILLKDRQDSSGNATNTRLSLLSLPSHPLPLSLRRLDWCYNWTSKDQHLLQFILSYAPNLEYLSLVGPAYRPFRPQNPVTLPALTTLRISAMDTNMIQQINTWSIPFFTRLIVNPSRSADFYSFMNTRGDQVQTLDFGAGSRLLRRDFLGRSLAACPKLRELSLYIMFTGPTNPAHNFPHHSLECVRLHSRPN</sequence>
<proteinExistence type="predicted"/>
<evidence type="ECO:0000313" key="2">
    <source>
        <dbReference type="Proteomes" id="UP000027265"/>
    </source>
</evidence>
<name>A0A067Q858_9AGAM</name>
<dbReference type="InParanoid" id="A0A067Q858"/>
<dbReference type="EMBL" id="KL197717">
    <property type="protein sequence ID" value="KDQ58776.1"/>
    <property type="molecule type" value="Genomic_DNA"/>
</dbReference>
<organism evidence="1 2">
    <name type="scientific">Jaapia argillacea MUCL 33604</name>
    <dbReference type="NCBI Taxonomy" id="933084"/>
    <lineage>
        <taxon>Eukaryota</taxon>
        <taxon>Fungi</taxon>
        <taxon>Dikarya</taxon>
        <taxon>Basidiomycota</taxon>
        <taxon>Agaricomycotina</taxon>
        <taxon>Agaricomycetes</taxon>
        <taxon>Agaricomycetidae</taxon>
        <taxon>Jaapiales</taxon>
        <taxon>Jaapiaceae</taxon>
        <taxon>Jaapia</taxon>
    </lineage>
</organism>
<reference evidence="2" key="1">
    <citation type="journal article" date="2014" name="Proc. Natl. Acad. Sci. U.S.A.">
        <title>Extensive sampling of basidiomycete genomes demonstrates inadequacy of the white-rot/brown-rot paradigm for wood decay fungi.</title>
        <authorList>
            <person name="Riley R."/>
            <person name="Salamov A.A."/>
            <person name="Brown D.W."/>
            <person name="Nagy L.G."/>
            <person name="Floudas D."/>
            <person name="Held B.W."/>
            <person name="Levasseur A."/>
            <person name="Lombard V."/>
            <person name="Morin E."/>
            <person name="Otillar R."/>
            <person name="Lindquist E.A."/>
            <person name="Sun H."/>
            <person name="LaButti K.M."/>
            <person name="Schmutz J."/>
            <person name="Jabbour D."/>
            <person name="Luo H."/>
            <person name="Baker S.E."/>
            <person name="Pisabarro A.G."/>
            <person name="Walton J.D."/>
            <person name="Blanchette R.A."/>
            <person name="Henrissat B."/>
            <person name="Martin F."/>
            <person name="Cullen D."/>
            <person name="Hibbett D.S."/>
            <person name="Grigoriev I.V."/>
        </authorList>
    </citation>
    <scope>NUCLEOTIDE SEQUENCE [LARGE SCALE GENOMIC DNA]</scope>
    <source>
        <strain evidence="2">MUCL 33604</strain>
    </source>
</reference>
<dbReference type="HOGENOM" id="CLU_038856_0_0_1"/>
<accession>A0A067Q858</accession>
<dbReference type="OrthoDB" id="3256525at2759"/>
<keyword evidence="2" id="KW-1185">Reference proteome</keyword>